<gene>
    <name evidence="8" type="ORF">HMPREF1535_00626</name>
</gene>
<dbReference type="InterPro" id="IPR033985">
    <property type="entry name" value="SusD-like_N"/>
</dbReference>
<evidence type="ECO:0000313" key="8">
    <source>
        <dbReference type="EMBL" id="KKB59067.1"/>
    </source>
</evidence>
<feature type="domain" description="SusD-like N-terminal" evidence="7">
    <location>
        <begin position="92"/>
        <end position="216"/>
    </location>
</feature>
<comment type="subcellular location">
    <subcellularLocation>
        <location evidence="1">Cell outer membrane</location>
    </subcellularLocation>
</comment>
<keyword evidence="3" id="KW-0732">Signal</keyword>
<dbReference type="HOGENOM" id="CLU_015553_1_4_10"/>
<organism evidence="8 9">
    <name type="scientific">Parabacteroides goldsteinii DSM 19448 = WAL 12034</name>
    <dbReference type="NCBI Taxonomy" id="927665"/>
    <lineage>
        <taxon>Bacteria</taxon>
        <taxon>Pseudomonadati</taxon>
        <taxon>Bacteroidota</taxon>
        <taxon>Bacteroidia</taxon>
        <taxon>Bacteroidales</taxon>
        <taxon>Tannerellaceae</taxon>
        <taxon>Parabacteroides</taxon>
    </lineage>
</organism>
<name>A0A0F5JNU5_9BACT</name>
<dbReference type="InterPro" id="IPR012944">
    <property type="entry name" value="SusD_RagB_dom"/>
</dbReference>
<sequence length="544" mass="62421">MKRIFILGLVAICMSTIGCSDFLKEESYGSTTDIFGEENGIKALVYQSYTKINNLYGGGGQWPAFTEHGADLFLRGGNFTDMGVCDYYGLDATNGNVSWLWNHCYKAMANINLFFETIDSTPFADEAEKDQYKAEMMVMRSMFLWIITETWGDTYLPRTTDVDEGMTASRSPRADFYKEIISGLEEAVKLLPDRRTSEYGRIDMPSAKAFLARMYLYNEQLDEAADMASQVIDGSYGLELSSSLKDLWDDSKRNKEFIWTTEFVEDESFKQPSYYWQHFAMFIDRFAGVKTECGWTGYGGCGAVPTLYYISLFNHEADLRWSDLHQWVWLYNDPTDDTSAFPNMQTLYKDTALYLSIDPISAEEKVRMAKCYTAFDVNDLYDAKGIPTDRKTFIGMTKFDDQTRPGDMSTNSDRNYPVLRLAEMYLIRAEAKIRSTTKKDLQGAARDIMTIRSRATKSGHEKEMEVTEKDMTVDFILDERGRELAGEFQRWFDLKRLGKLVDHIKLYNPDAAGNIKDFHKVRPIPQTQFDGMPDWTTLGQNDGY</sequence>
<evidence type="ECO:0000259" key="7">
    <source>
        <dbReference type="Pfam" id="PF14322"/>
    </source>
</evidence>
<accession>A0A0F5JNU5</accession>
<evidence type="ECO:0000256" key="5">
    <source>
        <dbReference type="ARBA" id="ARBA00023237"/>
    </source>
</evidence>
<evidence type="ECO:0000256" key="1">
    <source>
        <dbReference type="ARBA" id="ARBA00004442"/>
    </source>
</evidence>
<feature type="domain" description="RagB/SusD" evidence="6">
    <location>
        <begin position="255"/>
        <end position="544"/>
    </location>
</feature>
<dbReference type="PROSITE" id="PS51257">
    <property type="entry name" value="PROKAR_LIPOPROTEIN"/>
    <property type="match status" value="1"/>
</dbReference>
<dbReference type="STRING" id="927665.HMPREF1535_00626"/>
<dbReference type="GO" id="GO:0009279">
    <property type="term" value="C:cell outer membrane"/>
    <property type="evidence" value="ECO:0007669"/>
    <property type="project" value="UniProtKB-SubCell"/>
</dbReference>
<dbReference type="Proteomes" id="UP000033047">
    <property type="component" value="Unassembled WGS sequence"/>
</dbReference>
<evidence type="ECO:0008006" key="10">
    <source>
        <dbReference type="Google" id="ProtNLM"/>
    </source>
</evidence>
<dbReference type="Pfam" id="PF07980">
    <property type="entry name" value="SusD_RagB"/>
    <property type="match status" value="1"/>
</dbReference>
<dbReference type="SUPFAM" id="SSF48452">
    <property type="entry name" value="TPR-like"/>
    <property type="match status" value="1"/>
</dbReference>
<keyword evidence="5" id="KW-0998">Cell outer membrane</keyword>
<reference evidence="8 9" key="1">
    <citation type="submission" date="2013-04" db="EMBL/GenBank/DDBJ databases">
        <title>The Genome Sequence of Parabacteroides goldsteinii DSM 19448.</title>
        <authorList>
            <consortium name="The Broad Institute Genomics Platform"/>
            <person name="Earl A."/>
            <person name="Ward D."/>
            <person name="Feldgarden M."/>
            <person name="Gevers D."/>
            <person name="Martens E."/>
            <person name="Sakamoto M."/>
            <person name="Benno Y."/>
            <person name="Song Y."/>
            <person name="Liu C."/>
            <person name="Lee J."/>
            <person name="Bolanos M."/>
            <person name="Vaisanen M.L."/>
            <person name="Finegold S.M."/>
            <person name="Walker B."/>
            <person name="Young S."/>
            <person name="Zeng Q."/>
            <person name="Gargeya S."/>
            <person name="Fitzgerald M."/>
            <person name="Haas B."/>
            <person name="Abouelleil A."/>
            <person name="Allen A.W."/>
            <person name="Alvarado L."/>
            <person name="Arachchi H.M."/>
            <person name="Berlin A.M."/>
            <person name="Chapman S.B."/>
            <person name="Gainer-Dewar J."/>
            <person name="Goldberg J."/>
            <person name="Griggs A."/>
            <person name="Gujja S."/>
            <person name="Hansen M."/>
            <person name="Howarth C."/>
            <person name="Imamovic A."/>
            <person name="Ireland A."/>
            <person name="Larimer J."/>
            <person name="McCowan C."/>
            <person name="Murphy C."/>
            <person name="Pearson M."/>
            <person name="Poon T.W."/>
            <person name="Priest M."/>
            <person name="Roberts A."/>
            <person name="Saif S."/>
            <person name="Shea T."/>
            <person name="Sisk P."/>
            <person name="Sykes S."/>
            <person name="Wortman J."/>
            <person name="Nusbaum C."/>
            <person name="Birren B."/>
        </authorList>
    </citation>
    <scope>NUCLEOTIDE SEQUENCE [LARGE SCALE GENOMIC DNA]</scope>
    <source>
        <strain evidence="8 9">DSM 19448</strain>
    </source>
</reference>
<proteinExistence type="inferred from homology"/>
<dbReference type="PATRIC" id="fig|927665.4.peg.632"/>
<evidence type="ECO:0000313" key="9">
    <source>
        <dbReference type="Proteomes" id="UP000033047"/>
    </source>
</evidence>
<evidence type="ECO:0000259" key="6">
    <source>
        <dbReference type="Pfam" id="PF07980"/>
    </source>
</evidence>
<dbReference type="AlphaFoldDB" id="A0A0F5JNU5"/>
<dbReference type="InterPro" id="IPR011990">
    <property type="entry name" value="TPR-like_helical_dom_sf"/>
</dbReference>
<evidence type="ECO:0000256" key="4">
    <source>
        <dbReference type="ARBA" id="ARBA00023136"/>
    </source>
</evidence>
<comment type="similarity">
    <text evidence="2">Belongs to the SusD family.</text>
</comment>
<evidence type="ECO:0000256" key="3">
    <source>
        <dbReference type="ARBA" id="ARBA00022729"/>
    </source>
</evidence>
<dbReference type="Gene3D" id="1.25.40.390">
    <property type="match status" value="1"/>
</dbReference>
<protein>
    <recommendedName>
        <fullName evidence="10">RagB/SusD domain-containing protein</fullName>
    </recommendedName>
</protein>
<dbReference type="EMBL" id="AQHV01000003">
    <property type="protein sequence ID" value="KKB59067.1"/>
    <property type="molecule type" value="Genomic_DNA"/>
</dbReference>
<comment type="caution">
    <text evidence="8">The sequence shown here is derived from an EMBL/GenBank/DDBJ whole genome shotgun (WGS) entry which is preliminary data.</text>
</comment>
<evidence type="ECO:0000256" key="2">
    <source>
        <dbReference type="ARBA" id="ARBA00006275"/>
    </source>
</evidence>
<keyword evidence="4" id="KW-0472">Membrane</keyword>
<dbReference type="Pfam" id="PF14322">
    <property type="entry name" value="SusD-like_3"/>
    <property type="match status" value="1"/>
</dbReference>
<dbReference type="RefSeq" id="WP_046145261.1">
    <property type="nucleotide sequence ID" value="NZ_KQ033912.1"/>
</dbReference>